<organism evidence="5 7">
    <name type="scientific">Affinibrenneria salicis</name>
    <dbReference type="NCBI Taxonomy" id="2590031"/>
    <lineage>
        <taxon>Bacteria</taxon>
        <taxon>Pseudomonadati</taxon>
        <taxon>Pseudomonadota</taxon>
        <taxon>Gammaproteobacteria</taxon>
        <taxon>Enterobacterales</taxon>
        <taxon>Pectobacteriaceae</taxon>
        <taxon>Affinibrenneria</taxon>
    </lineage>
</organism>
<protein>
    <submittedName>
        <fullName evidence="5">3-keto-5-aminohexanoate cleavage protein</fullName>
    </submittedName>
</protein>
<dbReference type="EMBL" id="VYKJ01000001">
    <property type="protein sequence ID" value="KAA9003236.1"/>
    <property type="molecule type" value="Genomic_DNA"/>
</dbReference>
<evidence type="ECO:0000256" key="1">
    <source>
        <dbReference type="ARBA" id="ARBA00001947"/>
    </source>
</evidence>
<evidence type="ECO:0000256" key="3">
    <source>
        <dbReference type="ARBA" id="ARBA00022723"/>
    </source>
</evidence>
<keyword evidence="7" id="KW-1185">Reference proteome</keyword>
<dbReference type="GO" id="GO:0043720">
    <property type="term" value="F:3-keto-5-aminohexanoate cleavage activity"/>
    <property type="evidence" value="ECO:0007669"/>
    <property type="project" value="InterPro"/>
</dbReference>
<dbReference type="Gene3D" id="3.20.20.70">
    <property type="entry name" value="Aldolase class I"/>
    <property type="match status" value="1"/>
</dbReference>
<keyword evidence="2" id="KW-0808">Transferase</keyword>
<evidence type="ECO:0000256" key="2">
    <source>
        <dbReference type="ARBA" id="ARBA00022679"/>
    </source>
</evidence>
<evidence type="ECO:0000313" key="7">
    <source>
        <dbReference type="Proteomes" id="UP000335415"/>
    </source>
</evidence>
<dbReference type="AlphaFoldDB" id="A0A5J5G5D5"/>
<proteinExistence type="predicted"/>
<evidence type="ECO:0000313" key="5">
    <source>
        <dbReference type="EMBL" id="KAA9002476.1"/>
    </source>
</evidence>
<dbReference type="PANTHER" id="PTHR37418">
    <property type="entry name" value="3-KETO-5-AMINOHEXANOATE CLEAVAGE ENZYME-RELATED"/>
    <property type="match status" value="1"/>
</dbReference>
<accession>A0A5J5G5D5</accession>
<evidence type="ECO:0000256" key="4">
    <source>
        <dbReference type="ARBA" id="ARBA00022833"/>
    </source>
</evidence>
<sequence>MGDGDWRGYLPIIDAALALGGHLRVGMKDNILYRKGELARSNVQFVERVKRIVAEWDRSVAPPDEARARLGFMRQGEAGAPQ</sequence>
<dbReference type="PANTHER" id="PTHR37418:SF2">
    <property type="entry name" value="3-KETO-5-AMINOHEXANOATE CLEAVAGE ENZYME"/>
    <property type="match status" value="1"/>
</dbReference>
<dbReference type="Pfam" id="PF05853">
    <property type="entry name" value="BKACE"/>
    <property type="match status" value="1"/>
</dbReference>
<gene>
    <name evidence="5" type="ORF">FJU30_00250</name>
    <name evidence="6" type="ORF">FJU30_04515</name>
</gene>
<dbReference type="GO" id="GO:0046872">
    <property type="term" value="F:metal ion binding"/>
    <property type="evidence" value="ECO:0007669"/>
    <property type="project" value="UniProtKB-KW"/>
</dbReference>
<name>A0A5J5G5D5_9GAMM</name>
<comment type="caution">
    <text evidence="5">The sequence shown here is derived from an EMBL/GenBank/DDBJ whole genome shotgun (WGS) entry which is preliminary data.</text>
</comment>
<reference evidence="5 7" key="1">
    <citation type="submission" date="2019-09" db="EMBL/GenBank/DDBJ databases">
        <authorList>
            <person name="Li Y."/>
        </authorList>
    </citation>
    <scope>NUCLEOTIDE SEQUENCE [LARGE SCALE GENOMIC DNA]</scope>
    <source>
        <strain evidence="5 7">L3-3HA</strain>
    </source>
</reference>
<dbReference type="InterPro" id="IPR008567">
    <property type="entry name" value="BKACE"/>
</dbReference>
<evidence type="ECO:0000313" key="6">
    <source>
        <dbReference type="EMBL" id="KAA9003236.1"/>
    </source>
</evidence>
<dbReference type="Proteomes" id="UP000335415">
    <property type="component" value="Unassembled WGS sequence"/>
</dbReference>
<comment type="cofactor">
    <cofactor evidence="1">
        <name>Zn(2+)</name>
        <dbReference type="ChEBI" id="CHEBI:29105"/>
    </cofactor>
</comment>
<dbReference type="InterPro" id="IPR013785">
    <property type="entry name" value="Aldolase_TIM"/>
</dbReference>
<keyword evidence="3" id="KW-0479">Metal-binding</keyword>
<dbReference type="EMBL" id="VYKJ01000001">
    <property type="protein sequence ID" value="KAA9002476.1"/>
    <property type="molecule type" value="Genomic_DNA"/>
</dbReference>
<keyword evidence="4" id="KW-0862">Zinc</keyword>
<dbReference type="OrthoDB" id="9155960at2"/>